<reference evidence="6 7" key="1">
    <citation type="journal article" date="2018" name="Syst. Appl. Microbiol.">
        <title>Ereboglobus luteus gen. nov. sp. nov. from cockroach guts, and new insights into the oxygen relationship of the genera Opitutus and Didymococcus (Verrucomicrobia: Opitutaceae).</title>
        <authorList>
            <person name="Tegtmeier D."/>
            <person name="Belitz A."/>
            <person name="Radek R."/>
            <person name="Heimerl T."/>
            <person name="Brune A."/>
        </authorList>
    </citation>
    <scope>NUCLEOTIDE SEQUENCE [LARGE SCALE GENOMIC DNA]</scope>
    <source>
        <strain evidence="6 7">Ho45</strain>
    </source>
</reference>
<keyword evidence="7" id="KW-1185">Reference proteome</keyword>
<accession>A0A2U8DZT7</accession>
<dbReference type="GO" id="GO:0015562">
    <property type="term" value="F:efflux transmembrane transporter activity"/>
    <property type="evidence" value="ECO:0007669"/>
    <property type="project" value="TreeGrafter"/>
</dbReference>
<dbReference type="PANTHER" id="PTHR30469:SF33">
    <property type="entry name" value="SLR1207 PROTEIN"/>
    <property type="match status" value="1"/>
</dbReference>
<evidence type="ECO:0000256" key="2">
    <source>
        <dbReference type="SAM" id="MobiDB-lite"/>
    </source>
</evidence>
<dbReference type="InterPro" id="IPR058625">
    <property type="entry name" value="MdtA-like_BSH"/>
</dbReference>
<protein>
    <submittedName>
        <fullName evidence="6">Efflux transporter periplasmic adaptor subunit</fullName>
    </submittedName>
</protein>
<feature type="region of interest" description="Disordered" evidence="2">
    <location>
        <begin position="1"/>
        <end position="27"/>
    </location>
</feature>
<dbReference type="Pfam" id="PF25990">
    <property type="entry name" value="Beta-barrel_YknX"/>
    <property type="match status" value="1"/>
</dbReference>
<dbReference type="GO" id="GO:1990281">
    <property type="term" value="C:efflux pump complex"/>
    <property type="evidence" value="ECO:0007669"/>
    <property type="project" value="TreeGrafter"/>
</dbReference>
<evidence type="ECO:0000313" key="6">
    <source>
        <dbReference type="EMBL" id="AWI07964.1"/>
    </source>
</evidence>
<evidence type="ECO:0000259" key="4">
    <source>
        <dbReference type="Pfam" id="PF25917"/>
    </source>
</evidence>
<feature type="transmembrane region" description="Helical" evidence="3">
    <location>
        <begin position="32"/>
        <end position="51"/>
    </location>
</feature>
<dbReference type="NCBIfam" id="TIGR01730">
    <property type="entry name" value="RND_mfp"/>
    <property type="match status" value="1"/>
</dbReference>
<feature type="compositionally biased region" description="Low complexity" evidence="2">
    <location>
        <begin position="1"/>
        <end position="12"/>
    </location>
</feature>
<dbReference type="InterPro" id="IPR006143">
    <property type="entry name" value="RND_pump_MFP"/>
</dbReference>
<dbReference type="RefSeq" id="WP_108826329.1">
    <property type="nucleotide sequence ID" value="NZ_CP023004.1"/>
</dbReference>
<evidence type="ECO:0000256" key="3">
    <source>
        <dbReference type="SAM" id="Phobius"/>
    </source>
</evidence>
<evidence type="ECO:0000313" key="7">
    <source>
        <dbReference type="Proteomes" id="UP000244896"/>
    </source>
</evidence>
<sequence>MSSPASPSSSAPNQTVTRPSATRPRRKSRKGLLLLVSGLVVVGLVIAAVAASKRGPKAQRVTVEPAIIKTITQIVSATGKIQPETEVKISPEVAGEILELPFREGAYVKKGDLLAQIKADNYRFQVEQREAALASARASAADAQVQLIKTEDDLKRADGLYKQSLISEADYIAAKALHDRARANLDAANASINSSEGLLNQAKDQLDKTTIYSPIDGTISSRTSEVGERVVGTGQFAGTEMMRVADLTNMEVRVDINENDIVNVKVGDKARVTIDAFPGRKFDAVVKEIGSAAKTTGSNTQEEVTNFQVKIRILDKDIPIRPGMSANADVETQTVENVVAVPIQSVTVRSREGSKTMDQLAADRAKKSSETKGAGAATAVNTRDKRLSERNDRESLDRVVFVLNGAKVKMVPVETGIADTTHMEIKTGVKEGDKIVSGSYAAITRILSDGMDVMEDARKPGKK</sequence>
<proteinExistence type="inferred from homology"/>
<dbReference type="Pfam" id="PF25917">
    <property type="entry name" value="BSH_RND"/>
    <property type="match status" value="1"/>
</dbReference>
<dbReference type="AlphaFoldDB" id="A0A2U8DZT7"/>
<comment type="similarity">
    <text evidence="1">Belongs to the membrane fusion protein (MFP) (TC 8.A.1) family.</text>
</comment>
<keyword evidence="3" id="KW-1133">Transmembrane helix</keyword>
<feature type="domain" description="Multidrug resistance protein MdtA-like barrel-sandwich hybrid" evidence="4">
    <location>
        <begin position="86"/>
        <end position="231"/>
    </location>
</feature>
<dbReference type="KEGG" id="elut:CKA38_00645"/>
<feature type="domain" description="YknX-like beta-barrel" evidence="5">
    <location>
        <begin position="250"/>
        <end position="329"/>
    </location>
</feature>
<dbReference type="Gene3D" id="2.40.30.170">
    <property type="match status" value="1"/>
</dbReference>
<dbReference type="PANTHER" id="PTHR30469">
    <property type="entry name" value="MULTIDRUG RESISTANCE PROTEIN MDTA"/>
    <property type="match status" value="1"/>
</dbReference>
<dbReference type="SUPFAM" id="SSF111369">
    <property type="entry name" value="HlyD-like secretion proteins"/>
    <property type="match status" value="1"/>
</dbReference>
<name>A0A2U8DZT7_9BACT</name>
<dbReference type="EMBL" id="CP023004">
    <property type="protein sequence ID" value="AWI07964.1"/>
    <property type="molecule type" value="Genomic_DNA"/>
</dbReference>
<dbReference type="Gene3D" id="6.20.50.140">
    <property type="match status" value="1"/>
</dbReference>
<dbReference type="Gene3D" id="2.40.50.100">
    <property type="match status" value="1"/>
</dbReference>
<keyword evidence="3" id="KW-0472">Membrane</keyword>
<gene>
    <name evidence="6" type="ORF">CKA38_00645</name>
</gene>
<evidence type="ECO:0000256" key="1">
    <source>
        <dbReference type="ARBA" id="ARBA00009477"/>
    </source>
</evidence>
<dbReference type="InterPro" id="IPR058636">
    <property type="entry name" value="Beta-barrel_YknX"/>
</dbReference>
<dbReference type="OrthoDB" id="9810430at2"/>
<dbReference type="Gene3D" id="1.10.287.470">
    <property type="entry name" value="Helix hairpin bin"/>
    <property type="match status" value="1"/>
</dbReference>
<organism evidence="6 7">
    <name type="scientific">Ereboglobus luteus</name>
    <dbReference type="NCBI Taxonomy" id="1796921"/>
    <lineage>
        <taxon>Bacteria</taxon>
        <taxon>Pseudomonadati</taxon>
        <taxon>Verrucomicrobiota</taxon>
        <taxon>Opitutia</taxon>
        <taxon>Opitutales</taxon>
        <taxon>Opitutaceae</taxon>
        <taxon>Ereboglobus</taxon>
    </lineage>
</organism>
<feature type="region of interest" description="Disordered" evidence="2">
    <location>
        <begin position="363"/>
        <end position="391"/>
    </location>
</feature>
<keyword evidence="3" id="KW-0812">Transmembrane</keyword>
<feature type="compositionally biased region" description="Basic and acidic residues" evidence="2">
    <location>
        <begin position="382"/>
        <end position="391"/>
    </location>
</feature>
<evidence type="ECO:0000259" key="5">
    <source>
        <dbReference type="Pfam" id="PF25990"/>
    </source>
</evidence>
<dbReference type="Proteomes" id="UP000244896">
    <property type="component" value="Chromosome"/>
</dbReference>